<proteinExistence type="predicted"/>
<reference evidence="2" key="1">
    <citation type="journal article" date="2019" name="Int. J. Syst. Evol. Microbiol.">
        <title>The Global Catalogue of Microorganisms (GCM) 10K type strain sequencing project: providing services to taxonomists for standard genome sequencing and annotation.</title>
        <authorList>
            <consortium name="The Broad Institute Genomics Platform"/>
            <consortium name="The Broad Institute Genome Sequencing Center for Infectious Disease"/>
            <person name="Wu L."/>
            <person name="Ma J."/>
        </authorList>
    </citation>
    <scope>NUCLEOTIDE SEQUENCE [LARGE SCALE GENOMIC DNA]</scope>
    <source>
        <strain evidence="2">CGMCC 1.15288</strain>
    </source>
</reference>
<dbReference type="Proteomes" id="UP000600214">
    <property type="component" value="Unassembled WGS sequence"/>
</dbReference>
<dbReference type="EMBL" id="BMIA01000001">
    <property type="protein sequence ID" value="GGH29714.1"/>
    <property type="molecule type" value="Genomic_DNA"/>
</dbReference>
<organism evidence="1 2">
    <name type="scientific">Dyadobacter endophyticus</name>
    <dbReference type="NCBI Taxonomy" id="1749036"/>
    <lineage>
        <taxon>Bacteria</taxon>
        <taxon>Pseudomonadati</taxon>
        <taxon>Bacteroidota</taxon>
        <taxon>Cytophagia</taxon>
        <taxon>Cytophagales</taxon>
        <taxon>Spirosomataceae</taxon>
        <taxon>Dyadobacter</taxon>
    </lineage>
</organism>
<name>A0ABQ1YKR2_9BACT</name>
<evidence type="ECO:0000313" key="2">
    <source>
        <dbReference type="Proteomes" id="UP000600214"/>
    </source>
</evidence>
<comment type="caution">
    <text evidence="1">The sequence shown here is derived from an EMBL/GenBank/DDBJ whole genome shotgun (WGS) entry which is preliminary data.</text>
</comment>
<keyword evidence="2" id="KW-1185">Reference proteome</keyword>
<evidence type="ECO:0000313" key="1">
    <source>
        <dbReference type="EMBL" id="GGH29714.1"/>
    </source>
</evidence>
<protein>
    <submittedName>
        <fullName evidence="1">Uncharacterized protein</fullName>
    </submittedName>
</protein>
<dbReference type="PROSITE" id="PS51257">
    <property type="entry name" value="PROKAR_LIPOPROTEIN"/>
    <property type="match status" value="1"/>
</dbReference>
<accession>A0ABQ1YKR2</accession>
<gene>
    <name evidence="1" type="ORF">GCM10007423_17290</name>
</gene>
<sequence>MRYLFACVVLLGVLAGCSKKKEVVPPEPVLQEEDVMPFLIKNVYQVAEWYSVKGSDTAFISRDSVYQSWFVKSVFLQFGDGYVFYYGGNEFPNTEISGYARTFNLNLKFLWGSNMKYNWDATNNRLVIKTDSGQGWVPFLKSGLELTMDASGYHVIRDTETTYLNHQSGTMRFTYEENGAVTTILLKQMWRYPRPTPEGHRVYYVVF</sequence>
<dbReference type="RefSeq" id="WP_188930660.1">
    <property type="nucleotide sequence ID" value="NZ_BMIA01000001.1"/>
</dbReference>